<gene>
    <name evidence="8" type="ORF">ACFPQ6_02645</name>
</gene>
<organism evidence="8 9">
    <name type="scientific">Deinococcus petrolearius</name>
    <dbReference type="NCBI Taxonomy" id="1751295"/>
    <lineage>
        <taxon>Bacteria</taxon>
        <taxon>Thermotogati</taxon>
        <taxon>Deinococcota</taxon>
        <taxon>Deinococci</taxon>
        <taxon>Deinococcales</taxon>
        <taxon>Deinococcaceae</taxon>
        <taxon>Deinococcus</taxon>
    </lineage>
</organism>
<feature type="transmembrane region" description="Helical" evidence="7">
    <location>
        <begin position="142"/>
        <end position="160"/>
    </location>
</feature>
<feature type="transmembrane region" description="Helical" evidence="7">
    <location>
        <begin position="61"/>
        <end position="82"/>
    </location>
</feature>
<feature type="compositionally biased region" description="Polar residues" evidence="6">
    <location>
        <begin position="14"/>
        <end position="23"/>
    </location>
</feature>
<dbReference type="RefSeq" id="WP_380046127.1">
    <property type="nucleotide sequence ID" value="NZ_JBHSOH010000004.1"/>
</dbReference>
<keyword evidence="2" id="KW-1003">Cell membrane</keyword>
<dbReference type="PANTHER" id="PTHR32196">
    <property type="entry name" value="ABC TRANSPORTER PERMEASE PROTEIN YPHD-RELATED-RELATED"/>
    <property type="match status" value="1"/>
</dbReference>
<dbReference type="Pfam" id="PF02653">
    <property type="entry name" value="BPD_transp_2"/>
    <property type="match status" value="1"/>
</dbReference>
<evidence type="ECO:0000256" key="2">
    <source>
        <dbReference type="ARBA" id="ARBA00022475"/>
    </source>
</evidence>
<feature type="region of interest" description="Disordered" evidence="6">
    <location>
        <begin position="1"/>
        <end position="23"/>
    </location>
</feature>
<keyword evidence="9" id="KW-1185">Reference proteome</keyword>
<name>A0ABW1DET5_9DEIO</name>
<feature type="transmembrane region" description="Helical" evidence="7">
    <location>
        <begin position="89"/>
        <end position="108"/>
    </location>
</feature>
<feature type="transmembrane region" description="Helical" evidence="7">
    <location>
        <begin position="35"/>
        <end position="55"/>
    </location>
</feature>
<dbReference type="EMBL" id="JBHSOH010000004">
    <property type="protein sequence ID" value="MFC5847197.1"/>
    <property type="molecule type" value="Genomic_DNA"/>
</dbReference>
<feature type="transmembrane region" description="Helical" evidence="7">
    <location>
        <begin position="262"/>
        <end position="280"/>
    </location>
</feature>
<feature type="transmembrane region" description="Helical" evidence="7">
    <location>
        <begin position="232"/>
        <end position="250"/>
    </location>
</feature>
<evidence type="ECO:0000256" key="7">
    <source>
        <dbReference type="SAM" id="Phobius"/>
    </source>
</evidence>
<evidence type="ECO:0000313" key="9">
    <source>
        <dbReference type="Proteomes" id="UP001595979"/>
    </source>
</evidence>
<evidence type="ECO:0000313" key="8">
    <source>
        <dbReference type="EMBL" id="MFC5847197.1"/>
    </source>
</evidence>
<evidence type="ECO:0000256" key="5">
    <source>
        <dbReference type="ARBA" id="ARBA00023136"/>
    </source>
</evidence>
<keyword evidence="3 7" id="KW-0812">Transmembrane</keyword>
<accession>A0ABW1DET5</accession>
<feature type="transmembrane region" description="Helical" evidence="7">
    <location>
        <begin position="180"/>
        <end position="201"/>
    </location>
</feature>
<keyword evidence="5 7" id="KW-0472">Membrane</keyword>
<sequence>MSPSPTKSSPTPAGTGNASAPRTNPLTQLTRVREFALLVFIVVLALILSVTSSSFASTGNLIAVALGLASSGIVATGMLVTLAAGGVDLSVGSVLALGGVIAAVAVNAGVPVPLAFALAILCGSLIGLINGLLITRVGINPLITTLGTMGIARGAAYVITQGSPIGGLPDSFGYVGQNDFLGLPLPVWVLAAVVLVADFLMRRLAWARQVYYVGGNEAAARLSGIAADRVKLRVYVICSTLAALAGVLSASRFSVAAPSEGLGIELIAIAGGVIGGASLAGGQGRVLGAFLGVLLVAMVNNAMVLYQVPVYWQQMVSGSILLVAVTSDILSQQLRRRRALRVTRAAPTA</sequence>
<evidence type="ECO:0000256" key="3">
    <source>
        <dbReference type="ARBA" id="ARBA00022692"/>
    </source>
</evidence>
<feature type="transmembrane region" description="Helical" evidence="7">
    <location>
        <begin position="312"/>
        <end position="331"/>
    </location>
</feature>
<protein>
    <submittedName>
        <fullName evidence="8">ABC transporter permease</fullName>
    </submittedName>
</protein>
<feature type="compositionally biased region" description="Low complexity" evidence="6">
    <location>
        <begin position="1"/>
        <end position="12"/>
    </location>
</feature>
<evidence type="ECO:0000256" key="4">
    <source>
        <dbReference type="ARBA" id="ARBA00022989"/>
    </source>
</evidence>
<dbReference type="Proteomes" id="UP001595979">
    <property type="component" value="Unassembled WGS sequence"/>
</dbReference>
<comment type="caution">
    <text evidence="8">The sequence shown here is derived from an EMBL/GenBank/DDBJ whole genome shotgun (WGS) entry which is preliminary data.</text>
</comment>
<dbReference type="InterPro" id="IPR001851">
    <property type="entry name" value="ABC_transp_permease"/>
</dbReference>
<proteinExistence type="predicted"/>
<evidence type="ECO:0000256" key="6">
    <source>
        <dbReference type="SAM" id="MobiDB-lite"/>
    </source>
</evidence>
<dbReference type="CDD" id="cd06579">
    <property type="entry name" value="TM_PBP1_transp_AraH_like"/>
    <property type="match status" value="1"/>
</dbReference>
<feature type="transmembrane region" description="Helical" evidence="7">
    <location>
        <begin position="114"/>
        <end position="135"/>
    </location>
</feature>
<keyword evidence="4 7" id="KW-1133">Transmembrane helix</keyword>
<reference evidence="9" key="1">
    <citation type="journal article" date="2019" name="Int. J. Syst. Evol. Microbiol.">
        <title>The Global Catalogue of Microorganisms (GCM) 10K type strain sequencing project: providing services to taxonomists for standard genome sequencing and annotation.</title>
        <authorList>
            <consortium name="The Broad Institute Genomics Platform"/>
            <consortium name="The Broad Institute Genome Sequencing Center for Infectious Disease"/>
            <person name="Wu L."/>
            <person name="Ma J."/>
        </authorList>
    </citation>
    <scope>NUCLEOTIDE SEQUENCE [LARGE SCALE GENOMIC DNA]</scope>
    <source>
        <strain evidence="9">CGMCC 1.15053</strain>
    </source>
</reference>
<comment type="subcellular location">
    <subcellularLocation>
        <location evidence="1">Cell membrane</location>
        <topology evidence="1">Multi-pass membrane protein</topology>
    </subcellularLocation>
</comment>
<evidence type="ECO:0000256" key="1">
    <source>
        <dbReference type="ARBA" id="ARBA00004651"/>
    </source>
</evidence>
<feature type="transmembrane region" description="Helical" evidence="7">
    <location>
        <begin position="287"/>
        <end position="306"/>
    </location>
</feature>